<dbReference type="FunFam" id="3.40.5.50:FF:000001">
    <property type="entry name" value="DNA replication complex GINS protein PSF2"/>
    <property type="match status" value="1"/>
</dbReference>
<dbReference type="PANTHER" id="PTHR12772">
    <property type="entry name" value="DNA REPLICATION COMPLEX GINS PROTEIN PSF2"/>
    <property type="match status" value="1"/>
</dbReference>
<name>A0A196S5Q0_BLAHN</name>
<keyword evidence="3" id="KW-0235">DNA replication</keyword>
<organism evidence="7 8">
    <name type="scientific">Blastocystis sp. subtype 1 (strain ATCC 50177 / NandII)</name>
    <dbReference type="NCBI Taxonomy" id="478820"/>
    <lineage>
        <taxon>Eukaryota</taxon>
        <taxon>Sar</taxon>
        <taxon>Stramenopiles</taxon>
        <taxon>Bigyra</taxon>
        <taxon>Opalozoa</taxon>
        <taxon>Opalinata</taxon>
        <taxon>Blastocystidae</taxon>
        <taxon>Blastocystis</taxon>
    </lineage>
</organism>
<feature type="domain" description="DNA replication complex GINS protein PSF2 N-terminal" evidence="6">
    <location>
        <begin position="11"/>
        <end position="68"/>
    </location>
</feature>
<evidence type="ECO:0000313" key="8">
    <source>
        <dbReference type="Proteomes" id="UP000078348"/>
    </source>
</evidence>
<keyword evidence="4" id="KW-0539">Nucleus</keyword>
<dbReference type="SUPFAM" id="SSF160059">
    <property type="entry name" value="PriA/YqbF domain"/>
    <property type="match status" value="1"/>
</dbReference>
<evidence type="ECO:0000256" key="2">
    <source>
        <dbReference type="ARBA" id="ARBA00010565"/>
    </source>
</evidence>
<evidence type="ECO:0000256" key="3">
    <source>
        <dbReference type="ARBA" id="ARBA00022705"/>
    </source>
</evidence>
<dbReference type="Pfam" id="PF05916">
    <property type="entry name" value="Sld5"/>
    <property type="match status" value="1"/>
</dbReference>
<dbReference type="GO" id="GO:0006260">
    <property type="term" value="P:DNA replication"/>
    <property type="evidence" value="ECO:0007669"/>
    <property type="project" value="UniProtKB-KW"/>
</dbReference>
<evidence type="ECO:0000256" key="4">
    <source>
        <dbReference type="ARBA" id="ARBA00023242"/>
    </source>
</evidence>
<dbReference type="STRING" id="478820.A0A196S5Q0"/>
<comment type="similarity">
    <text evidence="2">Belongs to the GINS2/PSF2 family.</text>
</comment>
<dbReference type="SUPFAM" id="SSF158573">
    <property type="entry name" value="GINS helical bundle-like"/>
    <property type="match status" value="1"/>
</dbReference>
<dbReference type="EMBL" id="LXWW01000546">
    <property type="protein sequence ID" value="OAO12398.1"/>
    <property type="molecule type" value="Genomic_DNA"/>
</dbReference>
<dbReference type="InterPro" id="IPR036224">
    <property type="entry name" value="GINS_bundle-like_dom_sf"/>
</dbReference>
<gene>
    <name evidence="7" type="ORF">AV274_5936</name>
</gene>
<accession>A0A196S5Q0</accession>
<dbReference type="InterPro" id="IPR007257">
    <property type="entry name" value="GINS_Psf2"/>
</dbReference>
<keyword evidence="8" id="KW-1185">Reference proteome</keyword>
<evidence type="ECO:0000256" key="1">
    <source>
        <dbReference type="ARBA" id="ARBA00004123"/>
    </source>
</evidence>
<reference evidence="7 8" key="1">
    <citation type="submission" date="2016-05" db="EMBL/GenBank/DDBJ databases">
        <title>Nuclear genome of Blastocystis sp. subtype 1 NandII.</title>
        <authorList>
            <person name="Gentekaki E."/>
            <person name="Curtis B."/>
            <person name="Stairs C."/>
            <person name="Eme L."/>
            <person name="Herman E."/>
            <person name="Klimes V."/>
            <person name="Arias M.C."/>
            <person name="Elias M."/>
            <person name="Hilliou F."/>
            <person name="Klute M."/>
            <person name="Malik S.-B."/>
            <person name="Pightling A."/>
            <person name="Rachubinski R."/>
            <person name="Salas D."/>
            <person name="Schlacht A."/>
            <person name="Suga H."/>
            <person name="Archibald J."/>
            <person name="Ball S.G."/>
            <person name="Clark G."/>
            <person name="Dacks J."/>
            <person name="Van Der Giezen M."/>
            <person name="Tsaousis A."/>
            <person name="Roger A."/>
        </authorList>
    </citation>
    <scope>NUCLEOTIDE SEQUENCE [LARGE SCALE GENOMIC DNA]</scope>
    <source>
        <strain evidence="8">ATCC 50177 / NandII</strain>
    </source>
</reference>
<dbReference type="CDD" id="cd21694">
    <property type="entry name" value="GINS_B_Psf2"/>
    <property type="match status" value="1"/>
</dbReference>
<dbReference type="AlphaFoldDB" id="A0A196S5Q0"/>
<sequence>MNASLGKIPLQDFEFFAEDDMIDIVCFSKMEKLHMISGDFGPFEPMEQATVPLWLAIILKKNNKCRIVMPTWLSVNNLRIALEKDRTMDLNNDPVLYSLPNHYIEISRILLENCEDDIEDAKEVRSLLDIIIKVRESRLNEFKSTVIGYLSSTLEEKFNHGEYREFVKRPFYDIIEGASDIEVNRLFSQFLPVLEELTKNEDTRKLLLSTM</sequence>
<comment type="subcellular location">
    <subcellularLocation>
        <location evidence="1">Nucleus</location>
    </subcellularLocation>
</comment>
<dbReference type="Gene3D" id="1.20.58.1020">
    <property type="match status" value="1"/>
</dbReference>
<evidence type="ECO:0000259" key="6">
    <source>
        <dbReference type="Pfam" id="PF25005"/>
    </source>
</evidence>
<dbReference type="PANTHER" id="PTHR12772:SF0">
    <property type="entry name" value="DNA REPLICATION COMPLEX GINS PROTEIN PSF2"/>
    <property type="match status" value="1"/>
</dbReference>
<dbReference type="CDD" id="cd11712">
    <property type="entry name" value="GINS_A_psf2"/>
    <property type="match status" value="1"/>
</dbReference>
<evidence type="ECO:0000259" key="5">
    <source>
        <dbReference type="Pfam" id="PF05916"/>
    </source>
</evidence>
<proteinExistence type="inferred from homology"/>
<dbReference type="GO" id="GO:0000811">
    <property type="term" value="C:GINS complex"/>
    <property type="evidence" value="ECO:0007669"/>
    <property type="project" value="TreeGrafter"/>
</dbReference>
<comment type="caution">
    <text evidence="7">The sequence shown here is derived from an EMBL/GenBank/DDBJ whole genome shotgun (WGS) entry which is preliminary data.</text>
</comment>
<dbReference type="InterPro" id="IPR056784">
    <property type="entry name" value="PSF2_N"/>
</dbReference>
<evidence type="ECO:0000313" key="7">
    <source>
        <dbReference type="EMBL" id="OAO12398.1"/>
    </source>
</evidence>
<feature type="domain" description="GINS subunit" evidence="5">
    <location>
        <begin position="72"/>
        <end position="148"/>
    </location>
</feature>
<dbReference type="OrthoDB" id="1938138at2759"/>
<dbReference type="InterPro" id="IPR021151">
    <property type="entry name" value="GINS_A"/>
</dbReference>
<dbReference type="Gene3D" id="3.40.5.50">
    <property type="match status" value="1"/>
</dbReference>
<protein>
    <submittedName>
        <fullName evidence="7">DNA replication complex GINS protein PSF2</fullName>
    </submittedName>
</protein>
<dbReference type="Pfam" id="PF25005">
    <property type="entry name" value="PSF2_N"/>
    <property type="match status" value="1"/>
</dbReference>
<dbReference type="GO" id="GO:0000727">
    <property type="term" value="P:double-strand break repair via break-induced replication"/>
    <property type="evidence" value="ECO:0007669"/>
    <property type="project" value="TreeGrafter"/>
</dbReference>
<dbReference type="Proteomes" id="UP000078348">
    <property type="component" value="Unassembled WGS sequence"/>
</dbReference>